<dbReference type="EnsemblBacteria" id="AAC06602">
    <property type="protein sequence ID" value="AAC06602"/>
    <property type="gene ID" value="aq_294"/>
</dbReference>
<dbReference type="PANTHER" id="PTHR30469:SF15">
    <property type="entry name" value="HLYD FAMILY OF SECRETION PROTEINS"/>
    <property type="match status" value="1"/>
</dbReference>
<dbReference type="Pfam" id="PF25973">
    <property type="entry name" value="BSH_CzcB"/>
    <property type="match status" value="1"/>
</dbReference>
<comment type="similarity">
    <text evidence="1">Belongs to the membrane fusion protein (MFP) (TC 8.A.1) family.</text>
</comment>
<feature type="domain" description="Multidrug resistance protein MdtA-like C-terminal permuted SH3" evidence="3">
    <location>
        <begin position="318"/>
        <end position="370"/>
    </location>
</feature>
<dbReference type="Gene3D" id="1.10.287.470">
    <property type="entry name" value="Helix hairpin bin"/>
    <property type="match status" value="1"/>
</dbReference>
<accession>O66644</accession>
<dbReference type="InterPro" id="IPR058627">
    <property type="entry name" value="MdtA-like_C"/>
</dbReference>
<feature type="domain" description="CzcB-like barrel-sandwich hybrid" evidence="4">
    <location>
        <begin position="53"/>
        <end position="223"/>
    </location>
</feature>
<dbReference type="InterPro" id="IPR058647">
    <property type="entry name" value="BSH_CzcB-like"/>
</dbReference>
<dbReference type="FunFam" id="2.40.50.100:FF:000077">
    <property type="entry name" value="Glycoside hydrolase family 43"/>
    <property type="match status" value="1"/>
</dbReference>
<dbReference type="AlphaFoldDB" id="O66644"/>
<dbReference type="InterPro" id="IPR006143">
    <property type="entry name" value="RND_pump_MFP"/>
</dbReference>
<dbReference type="HOGENOM" id="CLU_018816_14_1_0"/>
<dbReference type="GO" id="GO:1990281">
    <property type="term" value="C:efflux pump complex"/>
    <property type="evidence" value="ECO:0000318"/>
    <property type="project" value="GO_Central"/>
</dbReference>
<dbReference type="KEGG" id="aae:aq_294"/>
<keyword evidence="2" id="KW-0175">Coiled coil</keyword>
<evidence type="ECO:0000256" key="1">
    <source>
        <dbReference type="ARBA" id="ARBA00009477"/>
    </source>
</evidence>
<evidence type="ECO:0000313" key="6">
    <source>
        <dbReference type="Proteomes" id="UP000000798"/>
    </source>
</evidence>
<dbReference type="Proteomes" id="UP000000798">
    <property type="component" value="Chromosome"/>
</dbReference>
<dbReference type="Gene3D" id="2.40.30.170">
    <property type="match status" value="1"/>
</dbReference>
<dbReference type="eggNOG" id="COG0845">
    <property type="taxonomic scope" value="Bacteria"/>
</dbReference>
<evidence type="ECO:0000259" key="4">
    <source>
        <dbReference type="Pfam" id="PF25973"/>
    </source>
</evidence>
<dbReference type="Gene3D" id="2.40.50.100">
    <property type="match status" value="1"/>
</dbReference>
<dbReference type="OrthoDB" id="9777308at2"/>
<name>O66644_AQUAE</name>
<sequence>MKKFFPLLLLLLLTFVPALYLLNKKEYEIYTVKKEKVEKTVYATGYVKALNEVEVKAKVAGYVSEVYKDVGQKVKKGEPLARIQNKPLEEKVKILEIQLQNLKEKIREDSPFIRAYELKIKALREEVKELEEKLKRRKRLYEKELISKEEYESLKRKYRAKLESLKALESEFKESVEEVRRKIREVKANLEKAKEELGEYTVRSPIDGVILKKNVEVGEYVNTFMETKPLFVVGNTEKLKTYLEVDEEYSSLVKKGQEVYVSVESLKDKLFKGKIVKVHKKVDEKKKVFLVEAEVDYSEKVLPGTTVEGYIVVYRGEALLIPEKAILEGNRVKILKNGKIIDKTIKLGETYGDKVEVLEGLKEGDRIVIEK</sequence>
<dbReference type="RefSeq" id="WP_010880142.1">
    <property type="nucleotide sequence ID" value="NC_000918.1"/>
</dbReference>
<organism evidence="5 6">
    <name type="scientific">Aquifex aeolicus (strain VF5)</name>
    <dbReference type="NCBI Taxonomy" id="224324"/>
    <lineage>
        <taxon>Bacteria</taxon>
        <taxon>Pseudomonadati</taxon>
        <taxon>Aquificota</taxon>
        <taxon>Aquificia</taxon>
        <taxon>Aquificales</taxon>
        <taxon>Aquificaceae</taxon>
        <taxon>Aquifex</taxon>
    </lineage>
</organism>
<proteinExistence type="inferred from homology"/>
<dbReference type="FunCoup" id="O66644">
    <property type="interactions" value="192"/>
</dbReference>
<keyword evidence="6" id="KW-1185">Reference proteome</keyword>
<dbReference type="InParanoid" id="O66644"/>
<reference evidence="5 6" key="1">
    <citation type="journal article" date="1998" name="Nature">
        <title>The complete genome of the hyperthermophilic bacterium Aquifex aeolicus.</title>
        <authorList>
            <person name="Deckert G."/>
            <person name="Warren P.V."/>
            <person name="Gaasterland T."/>
            <person name="Young W.G."/>
            <person name="Lenox A.L."/>
            <person name="Graham D.E."/>
            <person name="Overbeek R."/>
            <person name="Snead M.A."/>
            <person name="Keller M."/>
            <person name="Aujay M."/>
            <person name="Huber R."/>
            <person name="Feldman R.A."/>
            <person name="Short J.M."/>
            <person name="Olson G.J."/>
            <person name="Swanson R.V."/>
        </authorList>
    </citation>
    <scope>NUCLEOTIDE SEQUENCE [LARGE SCALE GENOMIC DNA]</scope>
    <source>
        <strain evidence="5 6">VF5</strain>
    </source>
</reference>
<evidence type="ECO:0000259" key="3">
    <source>
        <dbReference type="Pfam" id="PF25967"/>
    </source>
</evidence>
<protein>
    <submittedName>
        <fullName evidence="5">Uncharacterized protein</fullName>
    </submittedName>
</protein>
<evidence type="ECO:0000256" key="2">
    <source>
        <dbReference type="SAM" id="Coils"/>
    </source>
</evidence>
<dbReference type="GO" id="GO:0015562">
    <property type="term" value="F:efflux transmembrane transporter activity"/>
    <property type="evidence" value="ECO:0000318"/>
    <property type="project" value="GO_Central"/>
</dbReference>
<dbReference type="PANTHER" id="PTHR30469">
    <property type="entry name" value="MULTIDRUG RESISTANCE PROTEIN MDTA"/>
    <property type="match status" value="1"/>
</dbReference>
<dbReference type="STRING" id="224324.aq_294"/>
<feature type="coiled-coil region" evidence="2">
    <location>
        <begin position="85"/>
        <end position="203"/>
    </location>
</feature>
<dbReference type="PIR" id="H70326">
    <property type="entry name" value="H70326"/>
</dbReference>
<dbReference type="NCBIfam" id="TIGR01730">
    <property type="entry name" value="RND_mfp"/>
    <property type="match status" value="1"/>
</dbReference>
<dbReference type="FunFam" id="2.40.30.170:FF:000010">
    <property type="entry name" value="Efflux RND transporter periplasmic adaptor subunit"/>
    <property type="match status" value="1"/>
</dbReference>
<dbReference type="SUPFAM" id="SSF111369">
    <property type="entry name" value="HlyD-like secretion proteins"/>
    <property type="match status" value="1"/>
</dbReference>
<gene>
    <name evidence="5" type="ordered locus">aq_294</name>
</gene>
<evidence type="ECO:0000313" key="5">
    <source>
        <dbReference type="EMBL" id="AAC06602.1"/>
    </source>
</evidence>
<dbReference type="EMBL" id="AE000657">
    <property type="protein sequence ID" value="AAC06602.1"/>
    <property type="molecule type" value="Genomic_DNA"/>
</dbReference>
<dbReference type="Gene3D" id="2.40.420.20">
    <property type="match status" value="1"/>
</dbReference>
<dbReference type="Pfam" id="PF25967">
    <property type="entry name" value="RND-MFP_C"/>
    <property type="match status" value="1"/>
</dbReference>